<keyword evidence="7" id="KW-1185">Reference proteome</keyword>
<dbReference type="STRING" id="131310.A0A0N4ZNS1"/>
<evidence type="ECO:0000259" key="6">
    <source>
        <dbReference type="Pfam" id="PF10475"/>
    </source>
</evidence>
<organism evidence="7 8">
    <name type="scientific">Parastrongyloides trichosuri</name>
    <name type="common">Possum-specific nematode worm</name>
    <dbReference type="NCBI Taxonomy" id="131310"/>
    <lineage>
        <taxon>Eukaryota</taxon>
        <taxon>Metazoa</taxon>
        <taxon>Ecdysozoa</taxon>
        <taxon>Nematoda</taxon>
        <taxon>Chromadorea</taxon>
        <taxon>Rhabditida</taxon>
        <taxon>Tylenchina</taxon>
        <taxon>Panagrolaimomorpha</taxon>
        <taxon>Strongyloidoidea</taxon>
        <taxon>Strongyloididae</taxon>
        <taxon>Parastrongyloides</taxon>
    </lineage>
</organism>
<dbReference type="GO" id="GO:0015031">
    <property type="term" value="P:protein transport"/>
    <property type="evidence" value="ECO:0007669"/>
    <property type="project" value="UniProtKB-KW"/>
</dbReference>
<dbReference type="PANTHER" id="PTHR13258">
    <property type="entry name" value="SYNDETIN"/>
    <property type="match status" value="1"/>
</dbReference>
<dbReference type="WBParaSite" id="PTRK_0001018400.1">
    <property type="protein sequence ID" value="PTRK_0001018400.1"/>
    <property type="gene ID" value="PTRK_0001018400"/>
</dbReference>
<dbReference type="InterPro" id="IPR040047">
    <property type="entry name" value="VPS50"/>
</dbReference>
<proteinExistence type="predicted"/>
<keyword evidence="2" id="KW-0653">Protein transport</keyword>
<dbReference type="GO" id="GO:1990745">
    <property type="term" value="C:EARP complex"/>
    <property type="evidence" value="ECO:0007669"/>
    <property type="project" value="InterPro"/>
</dbReference>
<dbReference type="Pfam" id="PF10475">
    <property type="entry name" value="Vps54_N"/>
    <property type="match status" value="1"/>
</dbReference>
<dbReference type="InterPro" id="IPR019515">
    <property type="entry name" value="VPS54_N"/>
</dbReference>
<evidence type="ECO:0000256" key="4">
    <source>
        <dbReference type="SAM" id="Coils"/>
    </source>
</evidence>
<evidence type="ECO:0000256" key="1">
    <source>
        <dbReference type="ARBA" id="ARBA00022448"/>
    </source>
</evidence>
<sequence length="878" mass="103663">MEKDTIDGDKEDIYENIEAAYFIEDDFMHVDFELRKLTTNGFNLENIIKEKNKLRKELTVINKKISEEIKEHNMDFTGEMEKIYGVKEEVSVLLEVITDIRLHLSHHRCQTEIGLKIVANDRKKKLLTKLKLFLLKIKRIREYSFILEDLINEHQFKEALKLFDNTMKCIEKSSNIIIINKMKKTFQEIMEQIETKLEDALASIVIQFDEEKFYQCIYTYKILGKLSVIPDKIVSFYKAAIETSARSKIYLVLNKHFDNIKIMDNESYEMICEKVNSEILIETLIEICVSFVEIFISYHEMIKYCRNNENITEDDFIHSLDSKMSVYCYNFFKISANKINILLACNDMSYVKFDTFLEIVEYINIFKEFGRKYFGYNCVEIAMTLDKQILVYFQRYHKERLEELKLFLENEMFTPVPVSFQFTIFDLQEFQFLKDERYSLSGRKIEKSFSDVNIGEQLEYELIPDYFLNPFSIKEKSPTKQRVFSNLGEVNDICRSPDVTDELKINAPILCNTTLSLMKLLGKYIKASLLFPCIAENVVESLIELFYYHLILVHDLFINDTSFNNIDFEKIFTFKSEDYSSVERMIANIKDSLIEDFKNNSSSSSTNNSPLKRIQSKDISFVENLNHISNTDNCHCIQERIVAIESIIFMSKQLDLIHPVIDSFLFNDESINFESKKKYFFDILLPSLSKFRDKGFAIIACNFINYEELLRQINNTKWDVKELISEHNYYIDFLLSEFERFSNIINQLSLAMRVPIHTKNNLWNSAISLIFKILVQGYCESSKKCTNEGRALMQLDFQQLIFKMENESTEWNREIPKPIYFKSYVDNFIKAYYLPESTLEQWIIQHKEYSSIQVSHLLNTASHISKKAKSRILNKLNI</sequence>
<dbReference type="GO" id="GO:0005829">
    <property type="term" value="C:cytosol"/>
    <property type="evidence" value="ECO:0007669"/>
    <property type="project" value="GOC"/>
</dbReference>
<reference evidence="8" key="1">
    <citation type="submission" date="2017-02" db="UniProtKB">
        <authorList>
            <consortium name="WormBaseParasite"/>
        </authorList>
    </citation>
    <scope>IDENTIFICATION</scope>
</reference>
<name>A0A0N4ZNS1_PARTI</name>
<dbReference type="GO" id="GO:0000149">
    <property type="term" value="F:SNARE binding"/>
    <property type="evidence" value="ECO:0007669"/>
    <property type="project" value="TreeGrafter"/>
</dbReference>
<protein>
    <submittedName>
        <fullName evidence="8">Vps54_N domain-containing protein</fullName>
    </submittedName>
</protein>
<accession>A0A0N4ZNS1</accession>
<evidence type="ECO:0000256" key="2">
    <source>
        <dbReference type="ARBA" id="ARBA00022927"/>
    </source>
</evidence>
<dbReference type="PANTHER" id="PTHR13258:SF0">
    <property type="entry name" value="SYNDETIN"/>
    <property type="match status" value="1"/>
</dbReference>
<dbReference type="InterPro" id="IPR019514">
    <property type="entry name" value="Syndetin_C"/>
</dbReference>
<dbReference type="Proteomes" id="UP000038045">
    <property type="component" value="Unplaced"/>
</dbReference>
<dbReference type="AlphaFoldDB" id="A0A0N4ZNS1"/>
<dbReference type="GO" id="GO:0042147">
    <property type="term" value="P:retrograde transport, endosome to Golgi"/>
    <property type="evidence" value="ECO:0007669"/>
    <property type="project" value="InterPro"/>
</dbReference>
<keyword evidence="1" id="KW-0813">Transport</keyword>
<feature type="domain" description="Vacuolar protein sorting-associated protein 54 N-terminal" evidence="6">
    <location>
        <begin position="15"/>
        <end position="304"/>
    </location>
</feature>
<evidence type="ECO:0000313" key="7">
    <source>
        <dbReference type="Proteomes" id="UP000038045"/>
    </source>
</evidence>
<feature type="coiled-coil region" evidence="4">
    <location>
        <begin position="44"/>
        <end position="71"/>
    </location>
</feature>
<evidence type="ECO:0000259" key="5">
    <source>
        <dbReference type="Pfam" id="PF10474"/>
    </source>
</evidence>
<dbReference type="GO" id="GO:0032456">
    <property type="term" value="P:endocytic recycling"/>
    <property type="evidence" value="ECO:0007669"/>
    <property type="project" value="InterPro"/>
</dbReference>
<dbReference type="Pfam" id="PF10474">
    <property type="entry name" value="Syndetin_C"/>
    <property type="match status" value="1"/>
</dbReference>
<keyword evidence="3 4" id="KW-0175">Coiled coil</keyword>
<evidence type="ECO:0000256" key="3">
    <source>
        <dbReference type="ARBA" id="ARBA00023054"/>
    </source>
</evidence>
<evidence type="ECO:0000313" key="8">
    <source>
        <dbReference type="WBParaSite" id="PTRK_0001018400.1"/>
    </source>
</evidence>
<feature type="domain" description="Syndetin C-terminal" evidence="5">
    <location>
        <begin position="637"/>
        <end position="876"/>
    </location>
</feature>